<accession>A0A510XUV9</accession>
<organism evidence="1 2">
    <name type="scientific">Pseudoalteromonas espejiana</name>
    <dbReference type="NCBI Taxonomy" id="28107"/>
    <lineage>
        <taxon>Bacteria</taxon>
        <taxon>Pseudomonadati</taxon>
        <taxon>Pseudomonadota</taxon>
        <taxon>Gammaproteobacteria</taxon>
        <taxon>Alteromonadales</taxon>
        <taxon>Pseudoalteromonadaceae</taxon>
        <taxon>Pseudoalteromonas</taxon>
    </lineage>
</organism>
<dbReference type="AlphaFoldDB" id="A0A510XUV9"/>
<evidence type="ECO:0000313" key="1">
    <source>
        <dbReference type="EMBL" id="GEK54825.1"/>
    </source>
</evidence>
<dbReference type="EMBL" id="BJUM01000013">
    <property type="protein sequence ID" value="GEK54825.1"/>
    <property type="molecule type" value="Genomic_DNA"/>
</dbReference>
<reference evidence="1 2" key="1">
    <citation type="submission" date="2019-07" db="EMBL/GenBank/DDBJ databases">
        <title>Whole genome shotgun sequence of Pseudoalteromonas espejiana NBRC 102222.</title>
        <authorList>
            <person name="Hosoyama A."/>
            <person name="Uohara A."/>
            <person name="Ohji S."/>
            <person name="Ichikawa N."/>
        </authorList>
    </citation>
    <scope>NUCLEOTIDE SEQUENCE [LARGE SCALE GENOMIC DNA]</scope>
    <source>
        <strain evidence="1 2">NBRC 102222</strain>
    </source>
</reference>
<protein>
    <submittedName>
        <fullName evidence="1">Uncharacterized protein</fullName>
    </submittedName>
</protein>
<proteinExistence type="predicted"/>
<sequence>MLKRRRTQKLKRNIIHSTATRRRIMLRNLHKKIIWRRRMFAMQQMAEVTSQAAD</sequence>
<evidence type="ECO:0000313" key="2">
    <source>
        <dbReference type="Proteomes" id="UP000321419"/>
    </source>
</evidence>
<gene>
    <name evidence="1" type="ORF">PES01_16700</name>
</gene>
<keyword evidence="2" id="KW-1185">Reference proteome</keyword>
<dbReference type="RefSeq" id="WP_164504406.1">
    <property type="nucleotide sequence ID" value="NZ_BJUM01000013.1"/>
</dbReference>
<dbReference type="Proteomes" id="UP000321419">
    <property type="component" value="Unassembled WGS sequence"/>
</dbReference>
<comment type="caution">
    <text evidence="1">The sequence shown here is derived from an EMBL/GenBank/DDBJ whole genome shotgun (WGS) entry which is preliminary data.</text>
</comment>
<name>A0A510XUV9_9GAMM</name>